<dbReference type="InterPro" id="IPR055214">
    <property type="entry name" value="PTP-NADK"/>
</dbReference>
<dbReference type="Pfam" id="PF22741">
    <property type="entry name" value="PTP-NADK"/>
    <property type="match status" value="1"/>
</dbReference>
<dbReference type="OrthoDB" id="7391097at2"/>
<dbReference type="SUPFAM" id="SSF52799">
    <property type="entry name" value="(Phosphotyrosine protein) phosphatases II"/>
    <property type="match status" value="1"/>
</dbReference>
<reference evidence="2" key="1">
    <citation type="journal article" date="2015" name="Genome Announc.">
        <title>Draft Genome Sequences of Anaerolinea thermolimosa IMO-1, Bellilinea caldifistulae GOMI-1, Leptolinea tardivitalis YMTK-2, Levilinea saccharolytica KIBI-1, Longilinea arvoryzae KOME-1, Previously Described as Members of the Class Anaerolineae (Chloroflexi).</title>
        <authorList>
            <person name="Matsuura N."/>
            <person name="Tourlousse M.D."/>
            <person name="Ohashi A."/>
            <person name="Hugenholtz P."/>
            <person name="Sekiguchi Y."/>
        </authorList>
    </citation>
    <scope>NUCLEOTIDE SEQUENCE</scope>
    <source>
        <strain evidence="2">KIBI-1</strain>
    </source>
</reference>
<keyword evidence="4" id="KW-1185">Reference proteome</keyword>
<evidence type="ECO:0000313" key="2">
    <source>
        <dbReference type="EMBL" id="GAP19403.1"/>
    </source>
</evidence>
<proteinExistence type="predicted"/>
<evidence type="ECO:0000313" key="4">
    <source>
        <dbReference type="Proteomes" id="UP000050501"/>
    </source>
</evidence>
<evidence type="ECO:0000259" key="1">
    <source>
        <dbReference type="Pfam" id="PF22741"/>
    </source>
</evidence>
<feature type="domain" description="DSP-PTPase phosphatase fused to NAD+ Kinase" evidence="1">
    <location>
        <begin position="18"/>
        <end position="120"/>
    </location>
</feature>
<dbReference type="AlphaFoldDB" id="A0A0M9U360"/>
<accession>A0A0M9U360</accession>
<sequence>MSVPLWMHILNYLEISERLGTGGMPTREQLAALPAAGYQVVINLAVPESPNAVPEEAELVRQLGMTYHAVPVIWEQPTAENLRAFFAALEAHPEEKIFVHCAMNMRVSIFVCLYRVLRQGLPLVQALEDVHQIWQPNPTWQAFLEEMLSAG</sequence>
<dbReference type="CDD" id="cd14503">
    <property type="entry name" value="PTP-bact"/>
    <property type="match status" value="1"/>
</dbReference>
<dbReference type="Gene3D" id="3.90.190.10">
    <property type="entry name" value="Protein tyrosine phosphatase superfamily"/>
    <property type="match status" value="1"/>
</dbReference>
<dbReference type="Proteomes" id="UP000050501">
    <property type="component" value="Unassembled WGS sequence"/>
</dbReference>
<dbReference type="EMBL" id="DF967975">
    <property type="protein sequence ID" value="GAP19403.1"/>
    <property type="molecule type" value="Genomic_DNA"/>
</dbReference>
<dbReference type="EMBL" id="LGCM01000035">
    <property type="protein sequence ID" value="KPL81819.1"/>
    <property type="molecule type" value="Genomic_DNA"/>
</dbReference>
<name>A0A0M9U360_9CHLR</name>
<protein>
    <submittedName>
        <fullName evidence="3">Beta-lactamase</fullName>
    </submittedName>
</protein>
<dbReference type="RefSeq" id="WP_062419684.1">
    <property type="nucleotide sequence ID" value="NZ_BBXZ01000175.1"/>
</dbReference>
<gene>
    <name evidence="3" type="ORF">ADN01_09545</name>
    <name evidence="2" type="ORF">LSAC_03305</name>
</gene>
<reference evidence="3 4" key="2">
    <citation type="submission" date="2015-07" db="EMBL/GenBank/DDBJ databases">
        <title>Genome sequence of Levilinea saccharolytica DSM 16555.</title>
        <authorList>
            <person name="Hemp J."/>
            <person name="Ward L.M."/>
            <person name="Pace L.A."/>
            <person name="Fischer W.W."/>
        </authorList>
    </citation>
    <scope>NUCLEOTIDE SEQUENCE [LARGE SCALE GENOMIC DNA]</scope>
    <source>
        <strain evidence="3 4">KIBI-1</strain>
    </source>
</reference>
<dbReference type="InterPro" id="IPR029021">
    <property type="entry name" value="Prot-tyrosine_phosphatase-like"/>
</dbReference>
<dbReference type="STRING" id="229921.ADN01_09545"/>
<evidence type="ECO:0000313" key="3">
    <source>
        <dbReference type="EMBL" id="KPL81819.1"/>
    </source>
</evidence>
<organism evidence="2">
    <name type="scientific">Levilinea saccharolytica</name>
    <dbReference type="NCBI Taxonomy" id="229921"/>
    <lineage>
        <taxon>Bacteria</taxon>
        <taxon>Bacillati</taxon>
        <taxon>Chloroflexota</taxon>
        <taxon>Anaerolineae</taxon>
        <taxon>Anaerolineales</taxon>
        <taxon>Anaerolineaceae</taxon>
        <taxon>Levilinea</taxon>
    </lineage>
</organism>